<dbReference type="Proteomes" id="UP000315995">
    <property type="component" value="Chromosome"/>
</dbReference>
<accession>A0A5B8Y722</accession>
<accession>A0A4Y6PWA8</accession>
<evidence type="ECO:0000313" key="2">
    <source>
        <dbReference type="EMBL" id="QDG52510.1"/>
    </source>
</evidence>
<reference evidence="2 3" key="1">
    <citation type="submission" date="2019-06" db="EMBL/GenBank/DDBJ databases">
        <title>Persicimonas caeni gen. nov., sp. nov., a predatory bacterium isolated from solar saltern.</title>
        <authorList>
            <person name="Wang S."/>
        </authorList>
    </citation>
    <scope>NUCLEOTIDE SEQUENCE [LARGE SCALE GENOMIC DNA]</scope>
    <source>
        <strain evidence="2 3">YN101</strain>
    </source>
</reference>
<sequence>MSKLYRAIIAMAVTLAVTLGLGGCEQTLEADKYLFECDPRDDDCGPAYTCVYDQISDRNYCTTNQSLGVTPQPSDAGGADASVCSDGEREYLGECVPGCASTNDCPDSYECHFPPSVGAGVCLYRNPTLGADCQDDSTCNGLAPGFEDSEPLCFPIDDTGGLCTVEGCIADTATGIAYGPTTGCGVASLCFEGLCMRACTPSSPCPNPKGSRITCQYVERVDGTPAGICTPSCQSDDECSDGDGVCRDGQCLYACSDADERDICESGSGECVEVDGKSVCDYTR</sequence>
<feature type="chain" id="PRO_5030106559" description="Dickkopf N-terminal cysteine-rich domain-containing protein" evidence="1">
    <location>
        <begin position="23"/>
        <end position="284"/>
    </location>
</feature>
<dbReference type="OrthoDB" id="5508353at2"/>
<gene>
    <name evidence="2" type="ORF">FIV42_17750</name>
</gene>
<evidence type="ECO:0000313" key="3">
    <source>
        <dbReference type="Proteomes" id="UP000315995"/>
    </source>
</evidence>
<dbReference type="PROSITE" id="PS51257">
    <property type="entry name" value="PROKAR_LIPOPROTEIN"/>
    <property type="match status" value="1"/>
</dbReference>
<evidence type="ECO:0008006" key="4">
    <source>
        <dbReference type="Google" id="ProtNLM"/>
    </source>
</evidence>
<name>A0A4Y6PWA8_PERCE</name>
<dbReference type="AlphaFoldDB" id="A0A4Y6PWA8"/>
<evidence type="ECO:0000256" key="1">
    <source>
        <dbReference type="SAM" id="SignalP"/>
    </source>
</evidence>
<proteinExistence type="predicted"/>
<keyword evidence="3" id="KW-1185">Reference proteome</keyword>
<feature type="signal peptide" evidence="1">
    <location>
        <begin position="1"/>
        <end position="22"/>
    </location>
</feature>
<dbReference type="EMBL" id="CP041186">
    <property type="protein sequence ID" value="QDG52510.1"/>
    <property type="molecule type" value="Genomic_DNA"/>
</dbReference>
<protein>
    <recommendedName>
        <fullName evidence="4">Dickkopf N-terminal cysteine-rich domain-containing protein</fullName>
    </recommendedName>
</protein>
<dbReference type="RefSeq" id="WP_141198980.1">
    <property type="nucleotide sequence ID" value="NZ_CP041186.1"/>
</dbReference>
<keyword evidence="1" id="KW-0732">Signal</keyword>
<organism evidence="2 3">
    <name type="scientific">Persicimonas caeni</name>
    <dbReference type="NCBI Taxonomy" id="2292766"/>
    <lineage>
        <taxon>Bacteria</taxon>
        <taxon>Deltaproteobacteria</taxon>
        <taxon>Bradymonadales</taxon>
        <taxon>Bradymonadaceae</taxon>
        <taxon>Persicimonas</taxon>
    </lineage>
</organism>